<dbReference type="PANTHER" id="PTHR30097:SF4">
    <property type="entry name" value="SLR6042 PROTEIN"/>
    <property type="match status" value="1"/>
</dbReference>
<accession>A0A2P6C8D1</accession>
<feature type="domain" description="CzcB-like alpha-helical hairpin" evidence="3">
    <location>
        <begin position="115"/>
        <end position="159"/>
    </location>
</feature>
<dbReference type="GO" id="GO:0022857">
    <property type="term" value="F:transmembrane transporter activity"/>
    <property type="evidence" value="ECO:0007669"/>
    <property type="project" value="InterPro"/>
</dbReference>
<dbReference type="GO" id="GO:0016020">
    <property type="term" value="C:membrane"/>
    <property type="evidence" value="ECO:0007669"/>
    <property type="project" value="InterPro"/>
</dbReference>
<dbReference type="PANTHER" id="PTHR30097">
    <property type="entry name" value="CATION EFFLUX SYSTEM PROTEIN CUSB"/>
    <property type="match status" value="1"/>
</dbReference>
<comment type="similarity">
    <text evidence="1">Belongs to the membrane fusion protein (MFP) (TC 8.A.1) family.</text>
</comment>
<evidence type="ECO:0000256" key="1">
    <source>
        <dbReference type="ARBA" id="ARBA00009477"/>
    </source>
</evidence>
<dbReference type="SUPFAM" id="SSF111369">
    <property type="entry name" value="HlyD-like secretion proteins"/>
    <property type="match status" value="1"/>
</dbReference>
<dbReference type="InterPro" id="IPR006143">
    <property type="entry name" value="RND_pump_MFP"/>
</dbReference>
<protein>
    <submittedName>
        <fullName evidence="5">Efflux transporter periplasmic adaptor subunit</fullName>
    </submittedName>
</protein>
<reference evidence="5 6" key="1">
    <citation type="submission" date="2016-12" db="EMBL/GenBank/DDBJ databases">
        <title>Trade-off between light-utilization and light-protection in marine flavobacteria.</title>
        <authorList>
            <person name="Kumagai Y."/>
            <person name="Yoshizawa S."/>
            <person name="Kogure K."/>
            <person name="Iwasaki W."/>
        </authorList>
    </citation>
    <scope>NUCLEOTIDE SEQUENCE [LARGE SCALE GENOMIC DNA]</scope>
    <source>
        <strain evidence="5 6">KCTC 12100</strain>
    </source>
</reference>
<dbReference type="InterPro" id="IPR058648">
    <property type="entry name" value="HH_CzcB-like"/>
</dbReference>
<organism evidence="5 6">
    <name type="scientific">Polaribacter butkevichii</name>
    <dbReference type="NCBI Taxonomy" id="218490"/>
    <lineage>
        <taxon>Bacteria</taxon>
        <taxon>Pseudomonadati</taxon>
        <taxon>Bacteroidota</taxon>
        <taxon>Flavobacteriia</taxon>
        <taxon>Flavobacteriales</taxon>
        <taxon>Flavobacteriaceae</taxon>
    </lineage>
</organism>
<keyword evidence="6" id="KW-1185">Reference proteome</keyword>
<dbReference type="InterPro" id="IPR058647">
    <property type="entry name" value="BSH_CzcB-like"/>
</dbReference>
<dbReference type="Gene3D" id="2.40.50.100">
    <property type="match status" value="2"/>
</dbReference>
<dbReference type="Pfam" id="PF25973">
    <property type="entry name" value="BSH_CzcB"/>
    <property type="match status" value="1"/>
</dbReference>
<evidence type="ECO:0000313" key="5">
    <source>
        <dbReference type="EMBL" id="PQJ69182.1"/>
    </source>
</evidence>
<feature type="domain" description="CzcB-like barrel-sandwich hybrid" evidence="4">
    <location>
        <begin position="77"/>
        <end position="219"/>
    </location>
</feature>
<proteinExistence type="inferred from homology"/>
<dbReference type="EMBL" id="MSCK01000002">
    <property type="protein sequence ID" value="PQJ69182.1"/>
    <property type="molecule type" value="Genomic_DNA"/>
</dbReference>
<dbReference type="AlphaFoldDB" id="A0A2P6C8D1"/>
<dbReference type="Pfam" id="PF25893">
    <property type="entry name" value="HH_CzcB"/>
    <property type="match status" value="1"/>
</dbReference>
<dbReference type="NCBIfam" id="TIGR01730">
    <property type="entry name" value="RND_mfp"/>
    <property type="match status" value="1"/>
</dbReference>
<comment type="caution">
    <text evidence="5">The sequence shown here is derived from an EMBL/GenBank/DDBJ whole genome shotgun (WGS) entry which is preliminary data.</text>
</comment>
<dbReference type="OrthoDB" id="9814657at2"/>
<evidence type="ECO:0000259" key="3">
    <source>
        <dbReference type="Pfam" id="PF25893"/>
    </source>
</evidence>
<evidence type="ECO:0000313" key="6">
    <source>
        <dbReference type="Proteomes" id="UP000247345"/>
    </source>
</evidence>
<name>A0A2P6C8D1_9FLAO</name>
<gene>
    <name evidence="5" type="ORF">BTO14_14240</name>
</gene>
<dbReference type="GO" id="GO:0015679">
    <property type="term" value="P:plasma membrane copper ion transport"/>
    <property type="evidence" value="ECO:0007669"/>
    <property type="project" value="TreeGrafter"/>
</dbReference>
<dbReference type="GO" id="GO:0030313">
    <property type="term" value="C:cell envelope"/>
    <property type="evidence" value="ECO:0007669"/>
    <property type="project" value="TreeGrafter"/>
</dbReference>
<dbReference type="Gene3D" id="2.40.30.170">
    <property type="match status" value="1"/>
</dbReference>
<dbReference type="InterPro" id="IPR051909">
    <property type="entry name" value="MFP_Cation_Efflux"/>
</dbReference>
<dbReference type="Proteomes" id="UP000247345">
    <property type="component" value="Unassembled WGS sequence"/>
</dbReference>
<evidence type="ECO:0000259" key="4">
    <source>
        <dbReference type="Pfam" id="PF25973"/>
    </source>
</evidence>
<evidence type="ECO:0000256" key="2">
    <source>
        <dbReference type="ARBA" id="ARBA00022448"/>
    </source>
</evidence>
<keyword evidence="2" id="KW-0813">Transport</keyword>
<sequence>MKNIYILLFSLLFFTCGNTEQKTETVKETTITSNQIKISTQQFKNEAMQLGELSEQTFNTVINVNGMIDVPPENKSSVSTFVGGYVTKIPLLIGDKVKKGQLVAILKNTEFIKIQQQYLEISAQLNFLKNEYQRQKTLFDEKITSQKNYLKAESNYKVSLASYNGLGKKLQMMNINPNSVKQGNITSTINLYAPISGYVTKVNVSNGSFVSSSSELLEIINTDHIHLELSVFEKDILKIKKNQKIEFKIPEASDKTYEATVHLVGTSINADRTIKVHGHINDEESNNFISGMYIEAAIICDVKKEISLPKSAIKKSEDVYFALVLKEQKDDYYLFEKTKLNIGLQNENYAQIVDDTLLQNKKILTNGNFMLSDDFNDE</sequence>
<dbReference type="GO" id="GO:0060003">
    <property type="term" value="P:copper ion export"/>
    <property type="evidence" value="ECO:0007669"/>
    <property type="project" value="TreeGrafter"/>
</dbReference>
<dbReference type="RefSeq" id="WP_105050114.1">
    <property type="nucleotide sequence ID" value="NZ_CP150661.1"/>
</dbReference>